<sequence>MYMKEYMYMRGYRFRETLMLSRRSFVRPFAVALALAGLLGGPFASGAVQAQPALTVFAAASLTNAFQDIGKLYKAKTGQEVAFSFAASSALAKQLEAGAPAAIFASADNKWMDYTEAKDLTLKATRVTPIGNSLVLIMPADTATPVTFDASFDWLAFLGTDGRIATGLTDSVPAGIYAKAALTSLGAWDKVQPRIVGAESVRAALALVERGEARAGIVYSTDAAIAKNVKVVATFPAGSHPPVEYPFEIVKGQDNPATRAFFDFLTGPEAKVVYAKYGFVVK</sequence>
<keyword evidence="2 6" id="KW-0500">Molybdenum</keyword>
<keyword evidence="8" id="KW-1185">Reference proteome</keyword>
<feature type="binding site" evidence="6">
    <location>
        <position position="88"/>
    </location>
    <ligand>
        <name>molybdate</name>
        <dbReference type="ChEBI" id="CHEBI:36264"/>
    </ligand>
</feature>
<evidence type="ECO:0000256" key="5">
    <source>
        <dbReference type="ARBA" id="ARBA00062515"/>
    </source>
</evidence>
<dbReference type="PANTHER" id="PTHR30632">
    <property type="entry name" value="MOLYBDATE-BINDING PERIPLASMIC PROTEIN"/>
    <property type="match status" value="1"/>
</dbReference>
<comment type="subunit">
    <text evidence="5">The complex is composed of two ATP-binding proteins (ModC), two transmembrane proteins (ModB) and a solute-binding protein (ModA).</text>
</comment>
<evidence type="ECO:0000256" key="1">
    <source>
        <dbReference type="ARBA" id="ARBA00009175"/>
    </source>
</evidence>
<dbReference type="STRING" id="177413.SAMN05660859_0534"/>
<dbReference type="Pfam" id="PF13531">
    <property type="entry name" value="SBP_bac_11"/>
    <property type="match status" value="1"/>
</dbReference>
<dbReference type="Proteomes" id="UP000198889">
    <property type="component" value="Unassembled WGS sequence"/>
</dbReference>
<dbReference type="GO" id="GO:0030973">
    <property type="term" value="F:molybdate ion binding"/>
    <property type="evidence" value="ECO:0007669"/>
    <property type="project" value="TreeGrafter"/>
</dbReference>
<evidence type="ECO:0000313" key="7">
    <source>
        <dbReference type="EMBL" id="SCW31154.1"/>
    </source>
</evidence>
<dbReference type="PANTHER" id="PTHR30632:SF17">
    <property type="entry name" value="MOLYBDATE-BINDING PROTEIN MODA"/>
    <property type="match status" value="1"/>
</dbReference>
<dbReference type="GO" id="GO:0015689">
    <property type="term" value="P:molybdate ion transport"/>
    <property type="evidence" value="ECO:0007669"/>
    <property type="project" value="InterPro"/>
</dbReference>
<dbReference type="InterPro" id="IPR050682">
    <property type="entry name" value="ModA/WtpA"/>
</dbReference>
<dbReference type="PIRSF" id="PIRSF004846">
    <property type="entry name" value="ModA"/>
    <property type="match status" value="1"/>
</dbReference>
<dbReference type="Gene3D" id="3.40.190.10">
    <property type="entry name" value="Periplasmic binding protein-like II"/>
    <property type="match status" value="2"/>
</dbReference>
<dbReference type="SUPFAM" id="SSF53850">
    <property type="entry name" value="Periplasmic binding protein-like II"/>
    <property type="match status" value="1"/>
</dbReference>
<proteinExistence type="inferred from homology"/>
<evidence type="ECO:0000256" key="6">
    <source>
        <dbReference type="PIRSR" id="PIRSR004846-1"/>
    </source>
</evidence>
<dbReference type="EMBL" id="FMTP01000001">
    <property type="protein sequence ID" value="SCW31154.1"/>
    <property type="molecule type" value="Genomic_DNA"/>
</dbReference>
<dbReference type="GO" id="GO:1901359">
    <property type="term" value="F:tungstate binding"/>
    <property type="evidence" value="ECO:0007669"/>
    <property type="project" value="UniProtKB-ARBA"/>
</dbReference>
<dbReference type="InterPro" id="IPR006311">
    <property type="entry name" value="TAT_signal"/>
</dbReference>
<keyword evidence="4" id="KW-0732">Signal</keyword>
<feature type="binding site" evidence="6">
    <location>
        <position position="174"/>
    </location>
    <ligand>
        <name>molybdate</name>
        <dbReference type="ChEBI" id="CHEBI:36264"/>
    </ligand>
</feature>
<gene>
    <name evidence="7" type="ORF">SAMN05660859_0534</name>
</gene>
<dbReference type="GO" id="GO:0046872">
    <property type="term" value="F:metal ion binding"/>
    <property type="evidence" value="ECO:0007669"/>
    <property type="project" value="UniProtKB-KW"/>
</dbReference>
<organism evidence="7 8">
    <name type="scientific">Ancylobacter rudongensis</name>
    <dbReference type="NCBI Taxonomy" id="177413"/>
    <lineage>
        <taxon>Bacteria</taxon>
        <taxon>Pseudomonadati</taxon>
        <taxon>Pseudomonadota</taxon>
        <taxon>Alphaproteobacteria</taxon>
        <taxon>Hyphomicrobiales</taxon>
        <taxon>Xanthobacteraceae</taxon>
        <taxon>Ancylobacter</taxon>
    </lineage>
</organism>
<evidence type="ECO:0000256" key="3">
    <source>
        <dbReference type="ARBA" id="ARBA00022723"/>
    </source>
</evidence>
<protein>
    <submittedName>
        <fullName evidence="7">Molybdate transport system substrate-binding protein</fullName>
    </submittedName>
</protein>
<dbReference type="FunFam" id="3.40.190.10:FF:000035">
    <property type="entry name" value="Molybdate ABC transporter substrate-binding protein"/>
    <property type="match status" value="1"/>
</dbReference>
<name>A0A1G4PFS3_9HYPH</name>
<dbReference type="GO" id="GO:0030288">
    <property type="term" value="C:outer membrane-bounded periplasmic space"/>
    <property type="evidence" value="ECO:0007669"/>
    <property type="project" value="TreeGrafter"/>
</dbReference>
<keyword evidence="3 6" id="KW-0479">Metal-binding</keyword>
<dbReference type="NCBIfam" id="NF007958">
    <property type="entry name" value="PRK10677.1"/>
    <property type="match status" value="1"/>
</dbReference>
<accession>A0A1G4PFS3</accession>
<dbReference type="CDD" id="cd13536">
    <property type="entry name" value="PBP2_EcModA"/>
    <property type="match status" value="1"/>
</dbReference>
<evidence type="ECO:0000313" key="8">
    <source>
        <dbReference type="Proteomes" id="UP000198889"/>
    </source>
</evidence>
<dbReference type="AlphaFoldDB" id="A0A1G4PFS3"/>
<feature type="binding site" evidence="6">
    <location>
        <position position="61"/>
    </location>
    <ligand>
        <name>molybdate</name>
        <dbReference type="ChEBI" id="CHEBI:36264"/>
    </ligand>
</feature>
<evidence type="ECO:0000256" key="2">
    <source>
        <dbReference type="ARBA" id="ARBA00022505"/>
    </source>
</evidence>
<feature type="binding site" evidence="6">
    <location>
        <position position="219"/>
    </location>
    <ligand>
        <name>molybdate</name>
        <dbReference type="ChEBI" id="CHEBI:36264"/>
    </ligand>
</feature>
<evidence type="ECO:0000256" key="4">
    <source>
        <dbReference type="ARBA" id="ARBA00022729"/>
    </source>
</evidence>
<dbReference type="PROSITE" id="PS51318">
    <property type="entry name" value="TAT"/>
    <property type="match status" value="1"/>
</dbReference>
<comment type="similarity">
    <text evidence="1">Belongs to the bacterial solute-binding protein ModA family.</text>
</comment>
<reference evidence="8" key="1">
    <citation type="submission" date="2016-10" db="EMBL/GenBank/DDBJ databases">
        <authorList>
            <person name="Varghese N."/>
            <person name="Submissions S."/>
        </authorList>
    </citation>
    <scope>NUCLEOTIDE SEQUENCE [LARGE SCALE GENOMIC DNA]</scope>
    <source>
        <strain evidence="8">CGMCC 1.1761</strain>
    </source>
</reference>
<feature type="binding site" evidence="6">
    <location>
        <position position="201"/>
    </location>
    <ligand>
        <name>molybdate</name>
        <dbReference type="ChEBI" id="CHEBI:36264"/>
    </ligand>
</feature>
<dbReference type="NCBIfam" id="TIGR01256">
    <property type="entry name" value="modA"/>
    <property type="match status" value="1"/>
</dbReference>
<dbReference type="InterPro" id="IPR005950">
    <property type="entry name" value="ModA"/>
</dbReference>